<evidence type="ECO:0000313" key="1">
    <source>
        <dbReference type="EMBL" id="KAK4129508.1"/>
    </source>
</evidence>
<protein>
    <submittedName>
        <fullName evidence="1">Uncharacterized protein</fullName>
    </submittedName>
</protein>
<dbReference type="GeneID" id="87834323"/>
<organism evidence="1 2">
    <name type="scientific">Parathielavia appendiculata</name>
    <dbReference type="NCBI Taxonomy" id="2587402"/>
    <lineage>
        <taxon>Eukaryota</taxon>
        <taxon>Fungi</taxon>
        <taxon>Dikarya</taxon>
        <taxon>Ascomycota</taxon>
        <taxon>Pezizomycotina</taxon>
        <taxon>Sordariomycetes</taxon>
        <taxon>Sordariomycetidae</taxon>
        <taxon>Sordariales</taxon>
        <taxon>Chaetomiaceae</taxon>
        <taxon>Parathielavia</taxon>
    </lineage>
</organism>
<accession>A0AAN6UAK8</accession>
<dbReference type="AlphaFoldDB" id="A0AAN6UAK8"/>
<gene>
    <name evidence="1" type="ORF">N657DRAFT_78746</name>
</gene>
<comment type="caution">
    <text evidence="1">The sequence shown here is derived from an EMBL/GenBank/DDBJ whole genome shotgun (WGS) entry which is preliminary data.</text>
</comment>
<reference evidence="1" key="1">
    <citation type="journal article" date="2023" name="Mol. Phylogenet. Evol.">
        <title>Genome-scale phylogeny and comparative genomics of the fungal order Sordariales.</title>
        <authorList>
            <person name="Hensen N."/>
            <person name="Bonometti L."/>
            <person name="Westerberg I."/>
            <person name="Brannstrom I.O."/>
            <person name="Guillou S."/>
            <person name="Cros-Aarteil S."/>
            <person name="Calhoun S."/>
            <person name="Haridas S."/>
            <person name="Kuo A."/>
            <person name="Mondo S."/>
            <person name="Pangilinan J."/>
            <person name="Riley R."/>
            <person name="LaButti K."/>
            <person name="Andreopoulos B."/>
            <person name="Lipzen A."/>
            <person name="Chen C."/>
            <person name="Yan M."/>
            <person name="Daum C."/>
            <person name="Ng V."/>
            <person name="Clum A."/>
            <person name="Steindorff A."/>
            <person name="Ohm R.A."/>
            <person name="Martin F."/>
            <person name="Silar P."/>
            <person name="Natvig D.O."/>
            <person name="Lalanne C."/>
            <person name="Gautier V."/>
            <person name="Ament-Velasquez S.L."/>
            <person name="Kruys A."/>
            <person name="Hutchinson M.I."/>
            <person name="Powell A.J."/>
            <person name="Barry K."/>
            <person name="Miller A.N."/>
            <person name="Grigoriev I.V."/>
            <person name="Debuchy R."/>
            <person name="Gladieux P."/>
            <person name="Hiltunen Thoren M."/>
            <person name="Johannesson H."/>
        </authorList>
    </citation>
    <scope>NUCLEOTIDE SEQUENCE</scope>
    <source>
        <strain evidence="1">CBS 731.68</strain>
    </source>
</reference>
<reference evidence="1" key="2">
    <citation type="submission" date="2023-05" db="EMBL/GenBank/DDBJ databases">
        <authorList>
            <consortium name="Lawrence Berkeley National Laboratory"/>
            <person name="Steindorff A."/>
            <person name="Hensen N."/>
            <person name="Bonometti L."/>
            <person name="Westerberg I."/>
            <person name="Brannstrom I.O."/>
            <person name="Guillou S."/>
            <person name="Cros-Aarteil S."/>
            <person name="Calhoun S."/>
            <person name="Haridas S."/>
            <person name="Kuo A."/>
            <person name="Mondo S."/>
            <person name="Pangilinan J."/>
            <person name="Riley R."/>
            <person name="Labutti K."/>
            <person name="Andreopoulos B."/>
            <person name="Lipzen A."/>
            <person name="Chen C."/>
            <person name="Yanf M."/>
            <person name="Daum C."/>
            <person name="Ng V."/>
            <person name="Clum A."/>
            <person name="Ohm R."/>
            <person name="Martin F."/>
            <person name="Silar P."/>
            <person name="Natvig D."/>
            <person name="Lalanne C."/>
            <person name="Gautier V."/>
            <person name="Ament-Velasquez S.L."/>
            <person name="Kruys A."/>
            <person name="Hutchinson M.I."/>
            <person name="Powell A.J."/>
            <person name="Barry K."/>
            <person name="Miller A.N."/>
            <person name="Grigoriev I.V."/>
            <person name="Debuchy R."/>
            <person name="Gladieux P."/>
            <person name="Thoren M.H."/>
            <person name="Johannesson H."/>
        </authorList>
    </citation>
    <scope>NUCLEOTIDE SEQUENCE</scope>
    <source>
        <strain evidence="1">CBS 731.68</strain>
    </source>
</reference>
<sequence>MASTYHALELAVGLTRAHDGYAESRWCWITPAREPASRVRGNSYDCSLDLHGRVGALASGSPFWPAAREVATISITLQCDDGGPPWRQSHDLSVQSTQRHNATPQEEALVLVGTCRVASTLAFDLCKLGDTCGPHAPYRTLERHDSSNPEL</sequence>
<evidence type="ECO:0000313" key="2">
    <source>
        <dbReference type="Proteomes" id="UP001302602"/>
    </source>
</evidence>
<name>A0AAN6UAK8_9PEZI</name>
<dbReference type="RefSeq" id="XP_062653279.1">
    <property type="nucleotide sequence ID" value="XM_062797544.1"/>
</dbReference>
<dbReference type="EMBL" id="MU853223">
    <property type="protein sequence ID" value="KAK4129508.1"/>
    <property type="molecule type" value="Genomic_DNA"/>
</dbReference>
<dbReference type="Proteomes" id="UP001302602">
    <property type="component" value="Unassembled WGS sequence"/>
</dbReference>
<proteinExistence type="predicted"/>
<keyword evidence="2" id="KW-1185">Reference proteome</keyword>